<proteinExistence type="predicted"/>
<gene>
    <name evidence="1" type="ORF">AAVZ08_10765</name>
</gene>
<accession>A0ABV0I7P1</accession>
<dbReference type="EMBL" id="JBCNVT010000001">
    <property type="protein sequence ID" value="MEO5287041.1"/>
    <property type="molecule type" value="Genomic_DNA"/>
</dbReference>
<feature type="non-terminal residue" evidence="1">
    <location>
        <position position="1"/>
    </location>
</feature>
<dbReference type="Proteomes" id="UP001456307">
    <property type="component" value="Unassembled WGS sequence"/>
</dbReference>
<keyword evidence="2" id="KW-1185">Reference proteome</keyword>
<name>A0ABV0I7P1_9LACO</name>
<sequence>VNSSSIIIKNPRNILALSDSFPQGCVKTINKIHRHVDKFSTRLWICGKIKVRIKLITGNLWITLAN</sequence>
<evidence type="ECO:0000313" key="1">
    <source>
        <dbReference type="EMBL" id="MEO5287041.1"/>
    </source>
</evidence>
<dbReference type="RefSeq" id="WP_347953960.1">
    <property type="nucleotide sequence ID" value="NZ_JBCNVQ010000001.1"/>
</dbReference>
<reference evidence="1 2" key="1">
    <citation type="submission" date="2024-04" db="EMBL/GenBank/DDBJ databases">
        <title>Limosilactobacillus allomucosae sp. nov., a novel species isolated from wild boar faecal samples as potential probiotics for domestic pigs.</title>
        <authorList>
            <person name="Chen B."/>
        </authorList>
    </citation>
    <scope>NUCLEOTIDE SEQUENCE [LARGE SCALE GENOMIC DNA]</scope>
    <source>
        <strain evidence="1 2">WILCCON 0055</strain>
    </source>
</reference>
<comment type="caution">
    <text evidence="1">The sequence shown here is derived from an EMBL/GenBank/DDBJ whole genome shotgun (WGS) entry which is preliminary data.</text>
</comment>
<protein>
    <submittedName>
        <fullName evidence="1">Uncharacterized protein</fullName>
    </submittedName>
</protein>
<evidence type="ECO:0000313" key="2">
    <source>
        <dbReference type="Proteomes" id="UP001456307"/>
    </source>
</evidence>
<organism evidence="1 2">
    <name type="scientific">Limosilactobacillus allomucosae</name>
    <dbReference type="NCBI Taxonomy" id="3142938"/>
    <lineage>
        <taxon>Bacteria</taxon>
        <taxon>Bacillati</taxon>
        <taxon>Bacillota</taxon>
        <taxon>Bacilli</taxon>
        <taxon>Lactobacillales</taxon>
        <taxon>Lactobacillaceae</taxon>
        <taxon>Limosilactobacillus</taxon>
    </lineage>
</organism>